<protein>
    <submittedName>
        <fullName evidence="1">Uncharacterized protein</fullName>
    </submittedName>
</protein>
<evidence type="ECO:0000313" key="1">
    <source>
        <dbReference type="EMBL" id="KAK3885524.1"/>
    </source>
</evidence>
<sequence>MSKPKKHQKRVECEVLIDNVENLARKGEVTVKSTFKQEIVAKASKTRGHFNSSIINRRHNEAVKQLSSDDTINIRKAVKNATYVLMNTSEYFNKIDAILADDSKFVKISKVLTESLKKKLTSLPQEAAALAPHSSLTSLLESTAWITAMEMLKYTSQETNLDPSSHKY</sequence>
<gene>
    <name evidence="1" type="ORF">Pcinc_010265</name>
</gene>
<dbReference type="Proteomes" id="UP001286313">
    <property type="component" value="Unassembled WGS sequence"/>
</dbReference>
<dbReference type="EMBL" id="JAWQEG010000791">
    <property type="protein sequence ID" value="KAK3885524.1"/>
    <property type="molecule type" value="Genomic_DNA"/>
</dbReference>
<proteinExistence type="predicted"/>
<keyword evidence="2" id="KW-1185">Reference proteome</keyword>
<comment type="caution">
    <text evidence="1">The sequence shown here is derived from an EMBL/GenBank/DDBJ whole genome shotgun (WGS) entry which is preliminary data.</text>
</comment>
<dbReference type="AlphaFoldDB" id="A0AAE1G349"/>
<organism evidence="1 2">
    <name type="scientific">Petrolisthes cinctipes</name>
    <name type="common">Flat porcelain crab</name>
    <dbReference type="NCBI Taxonomy" id="88211"/>
    <lineage>
        <taxon>Eukaryota</taxon>
        <taxon>Metazoa</taxon>
        <taxon>Ecdysozoa</taxon>
        <taxon>Arthropoda</taxon>
        <taxon>Crustacea</taxon>
        <taxon>Multicrustacea</taxon>
        <taxon>Malacostraca</taxon>
        <taxon>Eumalacostraca</taxon>
        <taxon>Eucarida</taxon>
        <taxon>Decapoda</taxon>
        <taxon>Pleocyemata</taxon>
        <taxon>Anomura</taxon>
        <taxon>Galatheoidea</taxon>
        <taxon>Porcellanidae</taxon>
        <taxon>Petrolisthes</taxon>
    </lineage>
</organism>
<evidence type="ECO:0000313" key="2">
    <source>
        <dbReference type="Proteomes" id="UP001286313"/>
    </source>
</evidence>
<reference evidence="1" key="1">
    <citation type="submission" date="2023-10" db="EMBL/GenBank/DDBJ databases">
        <title>Genome assemblies of two species of porcelain crab, Petrolisthes cinctipes and Petrolisthes manimaculis (Anomura: Porcellanidae).</title>
        <authorList>
            <person name="Angst P."/>
        </authorList>
    </citation>
    <scope>NUCLEOTIDE SEQUENCE</scope>
    <source>
        <strain evidence="1">PB745_01</strain>
        <tissue evidence="1">Gill</tissue>
    </source>
</reference>
<accession>A0AAE1G349</accession>
<name>A0AAE1G349_PETCI</name>